<name>A0ABR8T4A7_9BACL</name>
<proteinExistence type="predicted"/>
<gene>
    <name evidence="1" type="ORF">H9647_20045</name>
</gene>
<accession>A0ABR8T4A7</accession>
<dbReference type="EMBL" id="JACSQL010000011">
    <property type="protein sequence ID" value="MBD7970363.1"/>
    <property type="molecule type" value="Genomic_DNA"/>
</dbReference>
<evidence type="ECO:0000313" key="1">
    <source>
        <dbReference type="EMBL" id="MBD7970363.1"/>
    </source>
</evidence>
<keyword evidence="2" id="KW-1185">Reference proteome</keyword>
<organism evidence="1 2">
    <name type="scientific">Paenibacillus gallinarum</name>
    <dbReference type="NCBI Taxonomy" id="2762232"/>
    <lineage>
        <taxon>Bacteria</taxon>
        <taxon>Bacillati</taxon>
        <taxon>Bacillota</taxon>
        <taxon>Bacilli</taxon>
        <taxon>Bacillales</taxon>
        <taxon>Paenibacillaceae</taxon>
        <taxon>Paenibacillus</taxon>
    </lineage>
</organism>
<reference evidence="1 2" key="1">
    <citation type="submission" date="2020-08" db="EMBL/GenBank/DDBJ databases">
        <title>A Genomic Blueprint of the Chicken Gut Microbiome.</title>
        <authorList>
            <person name="Gilroy R."/>
            <person name="Ravi A."/>
            <person name="Getino M."/>
            <person name="Pursley I."/>
            <person name="Horton D.L."/>
            <person name="Alikhan N.-F."/>
            <person name="Baker D."/>
            <person name="Gharbi K."/>
            <person name="Hall N."/>
            <person name="Watson M."/>
            <person name="Adriaenssens E.M."/>
            <person name="Foster-Nyarko E."/>
            <person name="Jarju S."/>
            <person name="Secka A."/>
            <person name="Antonio M."/>
            <person name="Oren A."/>
            <person name="Chaudhuri R."/>
            <person name="La Ragione R.M."/>
            <person name="Hildebrand F."/>
            <person name="Pallen M.J."/>
        </authorList>
    </citation>
    <scope>NUCLEOTIDE SEQUENCE [LARGE SCALE GENOMIC DNA]</scope>
    <source>
        <strain evidence="1 2">Sa2BVA9</strain>
    </source>
</reference>
<dbReference type="Proteomes" id="UP000608071">
    <property type="component" value="Unassembled WGS sequence"/>
</dbReference>
<comment type="caution">
    <text evidence="1">The sequence shown here is derived from an EMBL/GenBank/DDBJ whole genome shotgun (WGS) entry which is preliminary data.</text>
</comment>
<protein>
    <submittedName>
        <fullName evidence="1">Uncharacterized protein</fullName>
    </submittedName>
</protein>
<sequence>MMMNILRKENNDEGSVLLVNGAMPLEGELAKSVIKGLWNSNFKMIKIGESIEVTPTRFASLLRGV</sequence>
<evidence type="ECO:0000313" key="2">
    <source>
        <dbReference type="Proteomes" id="UP000608071"/>
    </source>
</evidence>
<dbReference type="RefSeq" id="WP_191803368.1">
    <property type="nucleotide sequence ID" value="NZ_JACSQL010000011.1"/>
</dbReference>